<feature type="signal peptide" evidence="1">
    <location>
        <begin position="1"/>
        <end position="19"/>
    </location>
</feature>
<evidence type="ECO:0000313" key="3">
    <source>
        <dbReference type="WBParaSite" id="Csp11.Scaffold578.g4503.t1"/>
    </source>
</evidence>
<dbReference type="Proteomes" id="UP000095282">
    <property type="component" value="Unplaced"/>
</dbReference>
<keyword evidence="1" id="KW-0732">Signal</keyword>
<evidence type="ECO:0000313" key="2">
    <source>
        <dbReference type="Proteomes" id="UP000095282"/>
    </source>
</evidence>
<accession>A0A1I7TC51</accession>
<dbReference type="AlphaFoldDB" id="A0A1I7TC51"/>
<sequence length="72" mass="8240">MQKIFWTIFLIYLITHSSAMVANETCNNSSECLEGLVCKKQICVDAPPKKRHSRVFNDRPQLLCVLPLVCFP</sequence>
<protein>
    <submittedName>
        <fullName evidence="3">Nodule Cysteine-Rich (NCR) secreted peptide</fullName>
    </submittedName>
</protein>
<proteinExistence type="predicted"/>
<organism evidence="2 3">
    <name type="scientific">Caenorhabditis tropicalis</name>
    <dbReference type="NCBI Taxonomy" id="1561998"/>
    <lineage>
        <taxon>Eukaryota</taxon>
        <taxon>Metazoa</taxon>
        <taxon>Ecdysozoa</taxon>
        <taxon>Nematoda</taxon>
        <taxon>Chromadorea</taxon>
        <taxon>Rhabditida</taxon>
        <taxon>Rhabditina</taxon>
        <taxon>Rhabditomorpha</taxon>
        <taxon>Rhabditoidea</taxon>
        <taxon>Rhabditidae</taxon>
        <taxon>Peloderinae</taxon>
        <taxon>Caenorhabditis</taxon>
    </lineage>
</organism>
<feature type="chain" id="PRO_5009307346" evidence="1">
    <location>
        <begin position="20"/>
        <end position="72"/>
    </location>
</feature>
<evidence type="ECO:0000256" key="1">
    <source>
        <dbReference type="SAM" id="SignalP"/>
    </source>
</evidence>
<dbReference type="WBParaSite" id="Csp11.Scaffold578.g4503.t1">
    <property type="protein sequence ID" value="Csp11.Scaffold578.g4503.t1"/>
    <property type="gene ID" value="Csp11.Scaffold578.g4503"/>
</dbReference>
<keyword evidence="2" id="KW-1185">Reference proteome</keyword>
<dbReference type="eggNOG" id="ENOG502TJ2A">
    <property type="taxonomic scope" value="Eukaryota"/>
</dbReference>
<name>A0A1I7TC51_9PELO</name>
<reference evidence="3" key="1">
    <citation type="submission" date="2016-11" db="UniProtKB">
        <authorList>
            <consortium name="WormBaseParasite"/>
        </authorList>
    </citation>
    <scope>IDENTIFICATION</scope>
</reference>